<reference evidence="2" key="1">
    <citation type="submission" date="2016-06" db="EMBL/GenBank/DDBJ databases">
        <title>Parallel loss of symbiosis genes in relatives of nitrogen-fixing non-legume Parasponia.</title>
        <authorList>
            <person name="Van Velzen R."/>
            <person name="Holmer R."/>
            <person name="Bu F."/>
            <person name="Rutten L."/>
            <person name="Van Zeijl A."/>
            <person name="Liu W."/>
            <person name="Santuari L."/>
            <person name="Cao Q."/>
            <person name="Sharma T."/>
            <person name="Shen D."/>
            <person name="Roswanjaya Y."/>
            <person name="Wardhani T."/>
            <person name="Kalhor M.S."/>
            <person name="Jansen J."/>
            <person name="Van den Hoogen J."/>
            <person name="Gungor B."/>
            <person name="Hartog M."/>
            <person name="Hontelez J."/>
            <person name="Verver J."/>
            <person name="Yang W.-C."/>
            <person name="Schijlen E."/>
            <person name="Repin R."/>
            <person name="Schilthuizen M."/>
            <person name="Schranz E."/>
            <person name="Heidstra R."/>
            <person name="Miyata K."/>
            <person name="Fedorova E."/>
            <person name="Kohlen W."/>
            <person name="Bisseling T."/>
            <person name="Smit S."/>
            <person name="Geurts R."/>
        </authorList>
    </citation>
    <scope>NUCLEOTIDE SEQUENCE [LARGE SCALE GENOMIC DNA]</scope>
    <source>
        <strain evidence="2">cv. RG33-2</strain>
    </source>
</reference>
<dbReference type="InParanoid" id="A0A2P5FMR9"/>
<protein>
    <submittedName>
        <fullName evidence="1">Uncharacterized protein</fullName>
    </submittedName>
</protein>
<organism evidence="1 2">
    <name type="scientific">Trema orientale</name>
    <name type="common">Charcoal tree</name>
    <name type="synonym">Celtis orientalis</name>
    <dbReference type="NCBI Taxonomy" id="63057"/>
    <lineage>
        <taxon>Eukaryota</taxon>
        <taxon>Viridiplantae</taxon>
        <taxon>Streptophyta</taxon>
        <taxon>Embryophyta</taxon>
        <taxon>Tracheophyta</taxon>
        <taxon>Spermatophyta</taxon>
        <taxon>Magnoliopsida</taxon>
        <taxon>eudicotyledons</taxon>
        <taxon>Gunneridae</taxon>
        <taxon>Pentapetalae</taxon>
        <taxon>rosids</taxon>
        <taxon>fabids</taxon>
        <taxon>Rosales</taxon>
        <taxon>Cannabaceae</taxon>
        <taxon>Trema</taxon>
    </lineage>
</organism>
<dbReference type="Proteomes" id="UP000237000">
    <property type="component" value="Unassembled WGS sequence"/>
</dbReference>
<sequence>MRLAPCLAWETTTSPCKFPAIFKISVTRIPTPVACPRFMDRSPCLTATHISTNLPDASVTVALSLIS</sequence>
<keyword evidence="2" id="KW-1185">Reference proteome</keyword>
<accession>A0A2P5FMR9</accession>
<dbReference type="AlphaFoldDB" id="A0A2P5FMR9"/>
<dbReference type="EMBL" id="JXTC01000021">
    <property type="protein sequence ID" value="PON99074.1"/>
    <property type="molecule type" value="Genomic_DNA"/>
</dbReference>
<name>A0A2P5FMR9_TREOI</name>
<evidence type="ECO:0000313" key="2">
    <source>
        <dbReference type="Proteomes" id="UP000237000"/>
    </source>
</evidence>
<proteinExistence type="predicted"/>
<evidence type="ECO:0000313" key="1">
    <source>
        <dbReference type="EMBL" id="PON99074.1"/>
    </source>
</evidence>
<comment type="caution">
    <text evidence="1">The sequence shown here is derived from an EMBL/GenBank/DDBJ whole genome shotgun (WGS) entry which is preliminary data.</text>
</comment>
<gene>
    <name evidence="1" type="ORF">TorRG33x02_053110</name>
</gene>